<evidence type="ECO:0000313" key="1">
    <source>
        <dbReference type="EMBL" id="KAJ1900272.1"/>
    </source>
</evidence>
<reference evidence="1" key="1">
    <citation type="submission" date="2022-07" db="EMBL/GenBank/DDBJ databases">
        <title>Phylogenomic reconstructions and comparative analyses of Kickxellomycotina fungi.</title>
        <authorList>
            <person name="Reynolds N.K."/>
            <person name="Stajich J.E."/>
            <person name="Barry K."/>
            <person name="Grigoriev I.V."/>
            <person name="Crous P."/>
            <person name="Smith M.E."/>
        </authorList>
    </citation>
    <scope>NUCLEOTIDE SEQUENCE</scope>
    <source>
        <strain evidence="1">Benny 63K</strain>
    </source>
</reference>
<gene>
    <name evidence="1" type="ORF">LPJ66_001584</name>
</gene>
<accession>A0ACC1ISU3</accession>
<protein>
    <submittedName>
        <fullName evidence="1">Uncharacterized protein</fullName>
    </submittedName>
</protein>
<dbReference type="Proteomes" id="UP001150581">
    <property type="component" value="Unassembled WGS sequence"/>
</dbReference>
<name>A0ACC1ISU3_9FUNG</name>
<organism evidence="1 2">
    <name type="scientific">Kickxella alabastrina</name>
    <dbReference type="NCBI Taxonomy" id="61397"/>
    <lineage>
        <taxon>Eukaryota</taxon>
        <taxon>Fungi</taxon>
        <taxon>Fungi incertae sedis</taxon>
        <taxon>Zoopagomycota</taxon>
        <taxon>Kickxellomycotina</taxon>
        <taxon>Kickxellomycetes</taxon>
        <taxon>Kickxellales</taxon>
        <taxon>Kickxellaceae</taxon>
        <taxon>Kickxella</taxon>
    </lineage>
</organism>
<proteinExistence type="predicted"/>
<sequence length="288" mass="31579">MSEWQDLNDTHVWEEQKGQPADSFDDNSVLEFGESDEFANDGDDFGGFCDNDNNSAADFDDFGDFNEFGISDAPELLTVPVANKHIEESVPVSDVDRVLAKAKSLIDSSTDSYDDRAAILDECLDQALGSTRQQLHGEHIESNTHSNIGGAEEAEDMLERLIGSGLPLNVINIAASEPRLLRNLVLIAAATKLPEELHSQLLMPVAQTDLATNQTRKQAPAAIPMLDIGRIRQLELQSTSSEESLRHALKSINALISAKEKEIAKRKDSIEAYNQVIQTLVAQATKLH</sequence>
<evidence type="ECO:0000313" key="2">
    <source>
        <dbReference type="Proteomes" id="UP001150581"/>
    </source>
</evidence>
<keyword evidence="2" id="KW-1185">Reference proteome</keyword>
<comment type="caution">
    <text evidence="1">The sequence shown here is derived from an EMBL/GenBank/DDBJ whole genome shotgun (WGS) entry which is preliminary data.</text>
</comment>
<dbReference type="EMBL" id="JANBPG010000091">
    <property type="protein sequence ID" value="KAJ1900272.1"/>
    <property type="molecule type" value="Genomic_DNA"/>
</dbReference>